<comment type="subcellular location">
    <subcellularLocation>
        <location evidence="1">Membrane</location>
        <topology evidence="1">Multi-pass membrane protein</topology>
    </subcellularLocation>
</comment>
<keyword evidence="8" id="KW-1185">Reference proteome</keyword>
<keyword evidence="4 5" id="KW-0472">Membrane</keyword>
<proteinExistence type="predicted"/>
<feature type="transmembrane region" description="Helical" evidence="5">
    <location>
        <begin position="109"/>
        <end position="129"/>
    </location>
</feature>
<evidence type="ECO:0000313" key="7">
    <source>
        <dbReference type="EMBL" id="KAL1795881.1"/>
    </source>
</evidence>
<evidence type="ECO:0000259" key="6">
    <source>
        <dbReference type="PROSITE" id="PS50850"/>
    </source>
</evidence>
<keyword evidence="2 5" id="KW-0812">Transmembrane</keyword>
<dbReference type="RefSeq" id="XP_069306465.1">
    <property type="nucleotide sequence ID" value="XM_069452279.1"/>
</dbReference>
<evidence type="ECO:0000256" key="3">
    <source>
        <dbReference type="ARBA" id="ARBA00022989"/>
    </source>
</evidence>
<dbReference type="EMBL" id="JBHGVX010000005">
    <property type="protein sequence ID" value="KAL1795881.1"/>
    <property type="molecule type" value="Genomic_DNA"/>
</dbReference>
<dbReference type="CDD" id="cd17323">
    <property type="entry name" value="MFS_Tpo1_MDR_like"/>
    <property type="match status" value="1"/>
</dbReference>
<feature type="transmembrane region" description="Helical" evidence="5">
    <location>
        <begin position="347"/>
        <end position="371"/>
    </location>
</feature>
<dbReference type="PANTHER" id="PTHR23502:SF60">
    <property type="entry name" value="MAJOR FACILITATOR SUPERFAMILY (MFS) PROFILE DOMAIN-CONTAINING PROTEIN-RELATED"/>
    <property type="match status" value="1"/>
</dbReference>
<organism evidence="7 8">
    <name type="scientific">Alternaria dauci</name>
    <dbReference type="NCBI Taxonomy" id="48095"/>
    <lineage>
        <taxon>Eukaryota</taxon>
        <taxon>Fungi</taxon>
        <taxon>Dikarya</taxon>
        <taxon>Ascomycota</taxon>
        <taxon>Pezizomycotina</taxon>
        <taxon>Dothideomycetes</taxon>
        <taxon>Pleosporomycetidae</taxon>
        <taxon>Pleosporales</taxon>
        <taxon>Pleosporineae</taxon>
        <taxon>Pleosporaceae</taxon>
        <taxon>Alternaria</taxon>
        <taxon>Alternaria sect. Porri</taxon>
    </lineage>
</organism>
<evidence type="ECO:0000256" key="2">
    <source>
        <dbReference type="ARBA" id="ARBA00022692"/>
    </source>
</evidence>
<dbReference type="PROSITE" id="PS50850">
    <property type="entry name" value="MFS"/>
    <property type="match status" value="1"/>
</dbReference>
<feature type="transmembrane region" description="Helical" evidence="5">
    <location>
        <begin position="392"/>
        <end position="410"/>
    </location>
</feature>
<name>A0ABR3UHC2_9PLEO</name>
<keyword evidence="3 5" id="KW-1133">Transmembrane helix</keyword>
<evidence type="ECO:0000256" key="4">
    <source>
        <dbReference type="ARBA" id="ARBA00023136"/>
    </source>
</evidence>
<evidence type="ECO:0000256" key="1">
    <source>
        <dbReference type="ARBA" id="ARBA00004141"/>
    </source>
</evidence>
<dbReference type="Proteomes" id="UP001578633">
    <property type="component" value="Chromosome 5"/>
</dbReference>
<gene>
    <name evidence="7" type="ORF">ACET3X_006105</name>
</gene>
<sequence length="519" mass="58318">MELPRFSFEGDNRPLVSTDRLFRQWQQEENSAYDAGHEVMEEGYHKAKEIIITWDGPNDPRNPLNWSNKRKWIATILVSLFTFISPFSSTMVTPALPEIGDDFDIPEGFMRQLVMTIFLLGYAQGPFVLAPLSEIFGRVTVLQYANLVYLLFNTCCGFAQSREQMLAFRFLSGLGGAAPQALCNGVLADTWSKEERGKGQAIYGILTWLAPCVAPICGAYISEGVSWRWIFWATSIFTVFVQVTAFFFLSETFAPAILAKKAKAVRRAMKGIREDIIVRTEYETGDRMSKILRKRLILPFIMMFTHPATQAPSIYRAFLYGVMYLMLSTFPMVFEEVYDMDTGPASLNYLSLCLGFMIGLQISHPLIDGLYARMKTYYNVTEGTPEFRVPPMLIAGVVCPVGLFIYGWSAQNEVHFIVPNIGATILAIGLIIGFQCSQAYTTDAYEARYAASAASVGAFMRTMCGFSFPLFAPQMYETMGLGWGNSLLAFLTMSLGIVMPIGLWFYGSQLRKMSWRGLD</sequence>
<dbReference type="GeneID" id="96086427"/>
<feature type="transmembrane region" description="Helical" evidence="5">
    <location>
        <begin position="483"/>
        <end position="506"/>
    </location>
</feature>
<feature type="transmembrane region" description="Helical" evidence="5">
    <location>
        <begin position="449"/>
        <end position="471"/>
    </location>
</feature>
<feature type="transmembrane region" description="Helical" evidence="5">
    <location>
        <begin position="141"/>
        <end position="160"/>
    </location>
</feature>
<accession>A0ABR3UHC2</accession>
<dbReference type="Gene3D" id="1.20.1250.20">
    <property type="entry name" value="MFS general substrate transporter like domains"/>
    <property type="match status" value="1"/>
</dbReference>
<feature type="transmembrane region" description="Helical" evidence="5">
    <location>
        <begin position="416"/>
        <end position="437"/>
    </location>
</feature>
<feature type="transmembrane region" description="Helical" evidence="5">
    <location>
        <begin position="227"/>
        <end position="249"/>
    </location>
</feature>
<evidence type="ECO:0000313" key="8">
    <source>
        <dbReference type="Proteomes" id="UP001578633"/>
    </source>
</evidence>
<dbReference type="InterPro" id="IPR036259">
    <property type="entry name" value="MFS_trans_sf"/>
</dbReference>
<feature type="transmembrane region" description="Helical" evidence="5">
    <location>
        <begin position="200"/>
        <end position="221"/>
    </location>
</feature>
<reference evidence="7 8" key="1">
    <citation type="submission" date="2024-09" db="EMBL/GenBank/DDBJ databases">
        <title>T2T genomes of carrot and Alternaria dauci and their utility for understanding host-pathogen interaction during carrot leaf blight disease.</title>
        <authorList>
            <person name="Liu W."/>
            <person name="Xu S."/>
            <person name="Ou C."/>
            <person name="Liu X."/>
            <person name="Zhuang F."/>
            <person name="Deng X.W."/>
        </authorList>
    </citation>
    <scope>NUCLEOTIDE SEQUENCE [LARGE SCALE GENOMIC DNA]</scope>
    <source>
        <strain evidence="7 8">A2016</strain>
    </source>
</reference>
<feature type="domain" description="Major facilitator superfamily (MFS) profile" evidence="6">
    <location>
        <begin position="74"/>
        <end position="511"/>
    </location>
</feature>
<dbReference type="PANTHER" id="PTHR23502">
    <property type="entry name" value="MAJOR FACILITATOR SUPERFAMILY"/>
    <property type="match status" value="1"/>
</dbReference>
<dbReference type="SUPFAM" id="SSF103473">
    <property type="entry name" value="MFS general substrate transporter"/>
    <property type="match status" value="1"/>
</dbReference>
<dbReference type="InterPro" id="IPR020846">
    <property type="entry name" value="MFS_dom"/>
</dbReference>
<feature type="transmembrane region" description="Helical" evidence="5">
    <location>
        <begin position="296"/>
        <end position="327"/>
    </location>
</feature>
<dbReference type="InterPro" id="IPR011701">
    <property type="entry name" value="MFS"/>
</dbReference>
<feature type="transmembrane region" description="Helical" evidence="5">
    <location>
        <begin position="166"/>
        <end position="188"/>
    </location>
</feature>
<evidence type="ECO:0000256" key="5">
    <source>
        <dbReference type="SAM" id="Phobius"/>
    </source>
</evidence>
<comment type="caution">
    <text evidence="7">The sequence shown here is derived from an EMBL/GenBank/DDBJ whole genome shotgun (WGS) entry which is preliminary data.</text>
</comment>
<protein>
    <recommendedName>
        <fullName evidence="6">Major facilitator superfamily (MFS) profile domain-containing protein</fullName>
    </recommendedName>
</protein>
<dbReference type="Pfam" id="PF07690">
    <property type="entry name" value="MFS_1"/>
    <property type="match status" value="1"/>
</dbReference>
<feature type="transmembrane region" description="Helical" evidence="5">
    <location>
        <begin position="72"/>
        <end position="89"/>
    </location>
</feature>